<gene>
    <name evidence="2" type="ORF">JVT61DRAFT_14080</name>
</gene>
<keyword evidence="1" id="KW-0812">Transmembrane</keyword>
<keyword evidence="1" id="KW-1133">Transmembrane helix</keyword>
<evidence type="ECO:0000256" key="1">
    <source>
        <dbReference type="SAM" id="Phobius"/>
    </source>
</evidence>
<reference evidence="2" key="1">
    <citation type="submission" date="2021-03" db="EMBL/GenBank/DDBJ databases">
        <title>Evolutionary innovations through gain and loss of genes in the ectomycorrhizal Boletales.</title>
        <authorList>
            <person name="Wu G."/>
            <person name="Miyauchi S."/>
            <person name="Morin E."/>
            <person name="Yang Z.-L."/>
            <person name="Xu J."/>
            <person name="Martin F.M."/>
        </authorList>
    </citation>
    <scope>NUCLEOTIDE SEQUENCE</scope>
    <source>
        <strain evidence="2">BR01</strain>
    </source>
</reference>
<dbReference type="AlphaFoldDB" id="A0A8I2YTN5"/>
<organism evidence="2 3">
    <name type="scientific">Boletus reticuloceps</name>
    <dbReference type="NCBI Taxonomy" id="495285"/>
    <lineage>
        <taxon>Eukaryota</taxon>
        <taxon>Fungi</taxon>
        <taxon>Dikarya</taxon>
        <taxon>Basidiomycota</taxon>
        <taxon>Agaricomycotina</taxon>
        <taxon>Agaricomycetes</taxon>
        <taxon>Agaricomycetidae</taxon>
        <taxon>Boletales</taxon>
        <taxon>Boletineae</taxon>
        <taxon>Boletaceae</taxon>
        <taxon>Boletoideae</taxon>
        <taxon>Boletus</taxon>
    </lineage>
</organism>
<name>A0A8I2YTN5_9AGAM</name>
<dbReference type="Proteomes" id="UP000683000">
    <property type="component" value="Unassembled WGS sequence"/>
</dbReference>
<sequence>MDVVPPDQGVAIAAILYILFTSVSLPNPLKKMTPSLPNGALIKWSEKDYFSNHREYFGVPSSLMVGSDTLRRRLVEVLESSVALTHCPSAFNFNDRRITTEDHVAQTWAHSKHAPKTSAQFHKPEVRAELKAKLDDKVMDVLEQLHLA</sequence>
<dbReference type="OrthoDB" id="5061070at2759"/>
<evidence type="ECO:0000313" key="2">
    <source>
        <dbReference type="EMBL" id="KAG6378355.1"/>
    </source>
</evidence>
<keyword evidence="3" id="KW-1185">Reference proteome</keyword>
<proteinExistence type="predicted"/>
<protein>
    <submittedName>
        <fullName evidence="2">Uncharacterized protein</fullName>
    </submittedName>
</protein>
<accession>A0A8I2YTN5</accession>
<evidence type="ECO:0000313" key="3">
    <source>
        <dbReference type="Proteomes" id="UP000683000"/>
    </source>
</evidence>
<keyword evidence="1" id="KW-0472">Membrane</keyword>
<feature type="transmembrane region" description="Helical" evidence="1">
    <location>
        <begin position="6"/>
        <end position="25"/>
    </location>
</feature>
<dbReference type="EMBL" id="JAGFBS010000007">
    <property type="protein sequence ID" value="KAG6378355.1"/>
    <property type="molecule type" value="Genomic_DNA"/>
</dbReference>
<comment type="caution">
    <text evidence="2">The sequence shown here is derived from an EMBL/GenBank/DDBJ whole genome shotgun (WGS) entry which is preliminary data.</text>
</comment>